<keyword evidence="4" id="KW-1185">Reference proteome</keyword>
<dbReference type="InterPro" id="IPR028994">
    <property type="entry name" value="Integrin_alpha_N"/>
</dbReference>
<accession>A0A9W4EBC9</accession>
<feature type="signal peptide" evidence="2">
    <location>
        <begin position="1"/>
        <end position="25"/>
    </location>
</feature>
<proteinExistence type="predicted"/>
<keyword evidence="1 2" id="KW-0732">Signal</keyword>
<feature type="chain" id="PRO_5040892349" evidence="2">
    <location>
        <begin position="26"/>
        <end position="398"/>
    </location>
</feature>
<dbReference type="EMBL" id="CAJSLV010000103">
    <property type="protein sequence ID" value="CAG6398566.1"/>
    <property type="molecule type" value="Genomic_DNA"/>
</dbReference>
<dbReference type="Gene3D" id="2.130.10.130">
    <property type="entry name" value="Integrin alpha, N-terminal"/>
    <property type="match status" value="1"/>
</dbReference>
<dbReference type="InterPro" id="IPR013517">
    <property type="entry name" value="FG-GAP"/>
</dbReference>
<dbReference type="PANTHER" id="PTHR44103:SF1">
    <property type="entry name" value="PROPROTEIN CONVERTASE P"/>
    <property type="match status" value="1"/>
</dbReference>
<organism evidence="3 4">
    <name type="scientific">Actinacidiphila cocklensis</name>
    <dbReference type="NCBI Taxonomy" id="887465"/>
    <lineage>
        <taxon>Bacteria</taxon>
        <taxon>Bacillati</taxon>
        <taxon>Actinomycetota</taxon>
        <taxon>Actinomycetes</taxon>
        <taxon>Kitasatosporales</taxon>
        <taxon>Streptomycetaceae</taxon>
        <taxon>Actinacidiphila</taxon>
    </lineage>
</organism>
<name>A0A9W4EBC9_9ACTN</name>
<dbReference type="PANTHER" id="PTHR44103">
    <property type="entry name" value="PROPROTEIN CONVERTASE P"/>
    <property type="match status" value="1"/>
</dbReference>
<dbReference type="RefSeq" id="WP_251500078.1">
    <property type="nucleotide sequence ID" value="NZ_CAJSLV010000103.1"/>
</dbReference>
<reference evidence="3" key="1">
    <citation type="submission" date="2021-05" db="EMBL/GenBank/DDBJ databases">
        <authorList>
            <person name="Arsene-Ploetze F."/>
        </authorList>
    </citation>
    <scope>NUCLEOTIDE SEQUENCE</scope>
    <source>
        <strain evidence="3">DSM 42138</strain>
    </source>
</reference>
<dbReference type="Gene3D" id="2.20.25.650">
    <property type="entry name" value="Tachylectin-2-like"/>
    <property type="match status" value="1"/>
</dbReference>
<evidence type="ECO:0000256" key="2">
    <source>
        <dbReference type="SAM" id="SignalP"/>
    </source>
</evidence>
<dbReference type="Proteomes" id="UP001152519">
    <property type="component" value="Unassembled WGS sequence"/>
</dbReference>
<gene>
    <name evidence="3" type="ORF">SCOCK_70250</name>
</gene>
<evidence type="ECO:0000313" key="3">
    <source>
        <dbReference type="EMBL" id="CAG6398566.1"/>
    </source>
</evidence>
<evidence type="ECO:0000256" key="1">
    <source>
        <dbReference type="ARBA" id="ARBA00022729"/>
    </source>
</evidence>
<dbReference type="SUPFAM" id="SSF69318">
    <property type="entry name" value="Integrin alpha N-terminal domain"/>
    <property type="match status" value="1"/>
</dbReference>
<sequence length="398" mass="41991">MRLSFRGICATLALTVGLAAGSVLPAASSAAASTDPVSRCPSGRLCLFDGLDGTGSMTSYSGSMTSLGSWANRARSFVDKAPYVNFCPSTEPGPAATNEGYSGDPTVLDFRKWDAVLDRNVESFVLTNSERECETGVEYPSWLGDDAAVTRPRKLFGDLNRDGRTDLLYRSPAGRLYFLRGDESGTLIGGGWNSMTAITRHGDLNSDGGEDLLARDTSGVLWLYPGKGNGQFGARTKVGTGWNSMRRIASAGDLTGDGRPDLLAADTAGTLWLYPGDGKGRLGNRSRVGGGWNSMTALVGAGAFDGDSLNDLVARDTTGRLWFYPGNGHGGFAPRVLIGTGGWQEFTTVLGLGDASGDGVNDLYAISSDAISFYKGRGDGRIYLQGANVGWEKGDMVF</sequence>
<evidence type="ECO:0000313" key="4">
    <source>
        <dbReference type="Proteomes" id="UP001152519"/>
    </source>
</evidence>
<dbReference type="AlphaFoldDB" id="A0A9W4EBC9"/>
<protein>
    <submittedName>
        <fullName evidence="3">Repeat domain-containing protein</fullName>
    </submittedName>
</protein>
<dbReference type="Pfam" id="PF13517">
    <property type="entry name" value="FG-GAP_3"/>
    <property type="match status" value="1"/>
</dbReference>
<dbReference type="Pfam" id="PF03995">
    <property type="entry name" value="Inhibitor_I36"/>
    <property type="match status" value="1"/>
</dbReference>
<comment type="caution">
    <text evidence="3">The sequence shown here is derived from an EMBL/GenBank/DDBJ whole genome shotgun (WGS) entry which is preliminary data.</text>
</comment>